<feature type="transmembrane region" description="Helical" evidence="6">
    <location>
        <begin position="83"/>
        <end position="106"/>
    </location>
</feature>
<gene>
    <name evidence="8" type="ORF">F0L68_28495</name>
</gene>
<evidence type="ECO:0000256" key="4">
    <source>
        <dbReference type="ARBA" id="ARBA00022989"/>
    </source>
</evidence>
<dbReference type="EMBL" id="VUOB01000057">
    <property type="protein sequence ID" value="KAA2255348.1"/>
    <property type="molecule type" value="Genomic_DNA"/>
</dbReference>
<dbReference type="AlphaFoldDB" id="A0A5B2WWA5"/>
<dbReference type="CDD" id="cd17324">
    <property type="entry name" value="MFS_NepI_like"/>
    <property type="match status" value="1"/>
</dbReference>
<evidence type="ECO:0000259" key="7">
    <source>
        <dbReference type="PROSITE" id="PS50850"/>
    </source>
</evidence>
<organism evidence="8 9">
    <name type="scientific">Solihabitans fulvus</name>
    <dbReference type="NCBI Taxonomy" id="1892852"/>
    <lineage>
        <taxon>Bacteria</taxon>
        <taxon>Bacillati</taxon>
        <taxon>Actinomycetota</taxon>
        <taxon>Actinomycetes</taxon>
        <taxon>Pseudonocardiales</taxon>
        <taxon>Pseudonocardiaceae</taxon>
        <taxon>Solihabitans</taxon>
    </lineage>
</organism>
<evidence type="ECO:0000256" key="5">
    <source>
        <dbReference type="ARBA" id="ARBA00023136"/>
    </source>
</evidence>
<dbReference type="Proteomes" id="UP000323454">
    <property type="component" value="Unassembled WGS sequence"/>
</dbReference>
<feature type="transmembrane region" description="Helical" evidence="6">
    <location>
        <begin position="214"/>
        <end position="236"/>
    </location>
</feature>
<keyword evidence="5 6" id="KW-0472">Membrane</keyword>
<feature type="transmembrane region" description="Helical" evidence="6">
    <location>
        <begin position="46"/>
        <end position="71"/>
    </location>
</feature>
<name>A0A5B2WWA5_9PSEU</name>
<accession>A0A5B2WWA5</accession>
<feature type="transmembrane region" description="Helical" evidence="6">
    <location>
        <begin position="171"/>
        <end position="194"/>
    </location>
</feature>
<dbReference type="PANTHER" id="PTHR43124">
    <property type="entry name" value="PURINE EFFLUX PUMP PBUE"/>
    <property type="match status" value="1"/>
</dbReference>
<evidence type="ECO:0000256" key="3">
    <source>
        <dbReference type="ARBA" id="ARBA00022692"/>
    </source>
</evidence>
<reference evidence="8 9" key="2">
    <citation type="submission" date="2019-09" db="EMBL/GenBank/DDBJ databases">
        <authorList>
            <person name="Jin C."/>
        </authorList>
    </citation>
    <scope>NUCLEOTIDE SEQUENCE [LARGE SCALE GENOMIC DNA]</scope>
    <source>
        <strain evidence="8 9">AN110305</strain>
    </source>
</reference>
<feature type="transmembrane region" description="Helical" evidence="6">
    <location>
        <begin position="368"/>
        <end position="387"/>
    </location>
</feature>
<dbReference type="PROSITE" id="PS50850">
    <property type="entry name" value="MFS"/>
    <property type="match status" value="1"/>
</dbReference>
<dbReference type="RefSeq" id="WP_149852919.1">
    <property type="nucleotide sequence ID" value="NZ_VUOB01000057.1"/>
</dbReference>
<keyword evidence="9" id="KW-1185">Reference proteome</keyword>
<evidence type="ECO:0000313" key="8">
    <source>
        <dbReference type="EMBL" id="KAA2255348.1"/>
    </source>
</evidence>
<keyword evidence="4 6" id="KW-1133">Transmembrane helix</keyword>
<reference evidence="8 9" key="1">
    <citation type="submission" date="2019-09" db="EMBL/GenBank/DDBJ databases">
        <title>Goodfellowia gen. nov., a new genus of the Pseudonocardineae related to Actinoalloteichus, containing Goodfellowia coeruleoviolacea gen. nov., comb. nov. gen. nov., comb. nov.</title>
        <authorList>
            <person name="Labeda D."/>
        </authorList>
    </citation>
    <scope>NUCLEOTIDE SEQUENCE [LARGE SCALE GENOMIC DNA]</scope>
    <source>
        <strain evidence="8 9">AN110305</strain>
    </source>
</reference>
<dbReference type="InterPro" id="IPR050189">
    <property type="entry name" value="MFS_Efflux_Transporters"/>
</dbReference>
<dbReference type="GO" id="GO:0022857">
    <property type="term" value="F:transmembrane transporter activity"/>
    <property type="evidence" value="ECO:0007669"/>
    <property type="project" value="InterPro"/>
</dbReference>
<evidence type="ECO:0000256" key="2">
    <source>
        <dbReference type="ARBA" id="ARBA00022475"/>
    </source>
</evidence>
<feature type="transmembrane region" description="Helical" evidence="6">
    <location>
        <begin position="141"/>
        <end position="159"/>
    </location>
</feature>
<protein>
    <submittedName>
        <fullName evidence="8">MFS transporter</fullName>
    </submittedName>
</protein>
<keyword evidence="3 6" id="KW-0812">Transmembrane</keyword>
<proteinExistence type="predicted"/>
<dbReference type="PANTHER" id="PTHR43124:SF10">
    <property type="entry name" value="PURINE EFFLUX PUMP PBUE"/>
    <property type="match status" value="1"/>
</dbReference>
<dbReference type="Gene3D" id="1.20.1250.20">
    <property type="entry name" value="MFS general substrate transporter like domains"/>
    <property type="match status" value="1"/>
</dbReference>
<evidence type="ECO:0000256" key="6">
    <source>
        <dbReference type="SAM" id="Phobius"/>
    </source>
</evidence>
<feature type="transmembrane region" description="Helical" evidence="6">
    <location>
        <begin position="280"/>
        <end position="296"/>
    </location>
</feature>
<evidence type="ECO:0000313" key="9">
    <source>
        <dbReference type="Proteomes" id="UP000323454"/>
    </source>
</evidence>
<dbReference type="InterPro" id="IPR020846">
    <property type="entry name" value="MFS_dom"/>
</dbReference>
<dbReference type="SUPFAM" id="SSF103473">
    <property type="entry name" value="MFS general substrate transporter"/>
    <property type="match status" value="1"/>
</dbReference>
<dbReference type="OrthoDB" id="9814237at2"/>
<dbReference type="InterPro" id="IPR011701">
    <property type="entry name" value="MFS"/>
</dbReference>
<dbReference type="Pfam" id="PF07690">
    <property type="entry name" value="MFS_1"/>
    <property type="match status" value="1"/>
</dbReference>
<comment type="subcellular location">
    <subcellularLocation>
        <location evidence="1">Cell membrane</location>
        <topology evidence="1">Multi-pass membrane protein</topology>
    </subcellularLocation>
</comment>
<sequence length="412" mass="42412">MTDNENTAPGRQNWRARTAILTLGAFAVGTDGYVIVGLLPEINKTLHVSIAASGQLVSTFAVTYALLSPILATVTGRWPRRQVLVTALVLLGLGNAVTASVNNYGLVLGSRILAGCGAALFTASAVATAAHLATDQRRGSAIAMVTAGSTLALVLGAPLGTVIGKAWGWQAAIWFITAIAGVIAVAVAVLLPAIRLDLGVTLRQRLAPLTDRRVLRVLVVTLLAFVAIFLPFTYMSAVFAPATGGDQARLALLLMIFGIAATGGNLLAGSLADRYDARRVVIGATVGIAVVFLLMLPVRENFALVALMHALSGVVCFSVIGPQQHRIIAYAPQGGAPLVTSLNLSTAYLGNFASSVIGAVILSTTGSSAFVLPVAAVFAVAACLITWRSARPTDERGTEPAEEIGKPAAAAG</sequence>
<feature type="transmembrane region" description="Helical" evidence="6">
    <location>
        <begin position="302"/>
        <end position="321"/>
    </location>
</feature>
<keyword evidence="2" id="KW-1003">Cell membrane</keyword>
<evidence type="ECO:0000256" key="1">
    <source>
        <dbReference type="ARBA" id="ARBA00004651"/>
    </source>
</evidence>
<dbReference type="GO" id="GO:0005886">
    <property type="term" value="C:plasma membrane"/>
    <property type="evidence" value="ECO:0007669"/>
    <property type="project" value="UniProtKB-SubCell"/>
</dbReference>
<feature type="transmembrane region" description="Helical" evidence="6">
    <location>
        <begin position="20"/>
        <end position="40"/>
    </location>
</feature>
<feature type="transmembrane region" description="Helical" evidence="6">
    <location>
        <begin position="112"/>
        <end position="134"/>
    </location>
</feature>
<feature type="domain" description="Major facilitator superfamily (MFS) profile" evidence="7">
    <location>
        <begin position="17"/>
        <end position="394"/>
    </location>
</feature>
<comment type="caution">
    <text evidence="8">The sequence shown here is derived from an EMBL/GenBank/DDBJ whole genome shotgun (WGS) entry which is preliminary data.</text>
</comment>
<dbReference type="InterPro" id="IPR036259">
    <property type="entry name" value="MFS_trans_sf"/>
</dbReference>
<feature type="transmembrane region" description="Helical" evidence="6">
    <location>
        <begin position="248"/>
        <end position="268"/>
    </location>
</feature>